<accession>A0A4Z0Q5P0</accession>
<gene>
    <name evidence="8" type="ORF">E5K00_04400</name>
</gene>
<dbReference type="GO" id="GO:0046872">
    <property type="term" value="F:metal ion binding"/>
    <property type="evidence" value="ECO:0007669"/>
    <property type="project" value="UniProtKB-KW"/>
</dbReference>
<dbReference type="Gene3D" id="3.30.2010.10">
    <property type="entry name" value="Metalloproteases ('zincins'), catalytic domain"/>
    <property type="match status" value="1"/>
</dbReference>
<dbReference type="PANTHER" id="PTHR22726:SF1">
    <property type="entry name" value="METALLOENDOPEPTIDASE OMA1, MITOCHONDRIAL"/>
    <property type="match status" value="1"/>
</dbReference>
<keyword evidence="9" id="KW-1185">Reference proteome</keyword>
<reference evidence="8 9" key="1">
    <citation type="submission" date="2019-04" db="EMBL/GenBank/DDBJ databases">
        <authorList>
            <person name="Feng G."/>
            <person name="Zhang J."/>
            <person name="Zhu H."/>
        </authorList>
    </citation>
    <scope>NUCLEOTIDE SEQUENCE [LARGE SCALE GENOMIC DNA]</scope>
    <source>
        <strain evidence="8 9">JCM 31653</strain>
    </source>
</reference>
<evidence type="ECO:0000256" key="4">
    <source>
        <dbReference type="ARBA" id="ARBA00022833"/>
    </source>
</evidence>
<keyword evidence="1 6" id="KW-0645">Protease</keyword>
<dbReference type="GO" id="GO:0016020">
    <property type="term" value="C:membrane"/>
    <property type="evidence" value="ECO:0007669"/>
    <property type="project" value="TreeGrafter"/>
</dbReference>
<dbReference type="AlphaFoldDB" id="A0A4Z0Q5P0"/>
<dbReference type="OrthoDB" id="9810445at2"/>
<evidence type="ECO:0000259" key="7">
    <source>
        <dbReference type="Pfam" id="PF01435"/>
    </source>
</evidence>
<comment type="similarity">
    <text evidence="6">Belongs to the peptidase M48 family.</text>
</comment>
<feature type="domain" description="Peptidase M48" evidence="7">
    <location>
        <begin position="74"/>
        <end position="248"/>
    </location>
</feature>
<comment type="cofactor">
    <cofactor evidence="6">
        <name>Zn(2+)</name>
        <dbReference type="ChEBI" id="CHEBI:29105"/>
    </cofactor>
    <text evidence="6">Binds 1 zinc ion per subunit.</text>
</comment>
<dbReference type="InterPro" id="IPR051156">
    <property type="entry name" value="Mito/Outer_Membr_Metalloprot"/>
</dbReference>
<evidence type="ECO:0000256" key="3">
    <source>
        <dbReference type="ARBA" id="ARBA00022801"/>
    </source>
</evidence>
<dbReference type="EMBL" id="SRLC01000001">
    <property type="protein sequence ID" value="TGE24463.1"/>
    <property type="molecule type" value="Genomic_DNA"/>
</dbReference>
<evidence type="ECO:0000256" key="5">
    <source>
        <dbReference type="ARBA" id="ARBA00023049"/>
    </source>
</evidence>
<keyword evidence="5 6" id="KW-0482">Metalloprotease</keyword>
<dbReference type="InterPro" id="IPR001915">
    <property type="entry name" value="Peptidase_M48"/>
</dbReference>
<evidence type="ECO:0000256" key="2">
    <source>
        <dbReference type="ARBA" id="ARBA00022723"/>
    </source>
</evidence>
<proteinExistence type="inferred from homology"/>
<sequence length="272" mass="29625">MQRAFLKSLFLFSLVAGLGFTSSCSKDGDNILLFSVEDDKALGDKVAAQTDSMFRADPAKNGRLLERASNPQAYAALQVVVDRVLNSGKLAHRDDFTWDVKIVQKDDIQNAFATPGGHIYVYTGLIKYLDHEAELAGVLGHEIAHADRRHTSQLLQKQYGIDILLSLLLGDNPSQLAQIATGLGSLQFSRDYERDADDYSVVYLNGTQYSCDGAAGFFIKSQQEGAGGTPEFLSTHPNPENRVAAIQNKAKELNCQGKATNDANLNALKSVL</sequence>
<dbReference type="RefSeq" id="WP_135462046.1">
    <property type="nucleotide sequence ID" value="NZ_SRLC01000001.1"/>
</dbReference>
<name>A0A4Z0Q5P0_9BACT</name>
<comment type="caution">
    <text evidence="8">The sequence shown here is derived from an EMBL/GenBank/DDBJ whole genome shotgun (WGS) entry which is preliminary data.</text>
</comment>
<evidence type="ECO:0000256" key="6">
    <source>
        <dbReference type="RuleBase" id="RU003983"/>
    </source>
</evidence>
<keyword evidence="3 6" id="KW-0378">Hydrolase</keyword>
<evidence type="ECO:0000313" key="8">
    <source>
        <dbReference type="EMBL" id="TGE24463.1"/>
    </source>
</evidence>
<organism evidence="8 9">
    <name type="scientific">Hymenobacter aquaticus</name>
    <dbReference type="NCBI Taxonomy" id="1867101"/>
    <lineage>
        <taxon>Bacteria</taxon>
        <taxon>Pseudomonadati</taxon>
        <taxon>Bacteroidota</taxon>
        <taxon>Cytophagia</taxon>
        <taxon>Cytophagales</taxon>
        <taxon>Hymenobacteraceae</taxon>
        <taxon>Hymenobacter</taxon>
    </lineage>
</organism>
<keyword evidence="4 6" id="KW-0862">Zinc</keyword>
<evidence type="ECO:0000313" key="9">
    <source>
        <dbReference type="Proteomes" id="UP000297549"/>
    </source>
</evidence>
<keyword evidence="2" id="KW-0479">Metal-binding</keyword>
<evidence type="ECO:0000256" key="1">
    <source>
        <dbReference type="ARBA" id="ARBA00022670"/>
    </source>
</evidence>
<dbReference type="PANTHER" id="PTHR22726">
    <property type="entry name" value="METALLOENDOPEPTIDASE OMA1"/>
    <property type="match status" value="1"/>
</dbReference>
<protein>
    <submittedName>
        <fullName evidence="8">Peptidase M48</fullName>
    </submittedName>
</protein>
<dbReference type="Proteomes" id="UP000297549">
    <property type="component" value="Unassembled WGS sequence"/>
</dbReference>
<dbReference type="GO" id="GO:0004222">
    <property type="term" value="F:metalloendopeptidase activity"/>
    <property type="evidence" value="ECO:0007669"/>
    <property type="project" value="InterPro"/>
</dbReference>
<dbReference type="GO" id="GO:0051603">
    <property type="term" value="P:proteolysis involved in protein catabolic process"/>
    <property type="evidence" value="ECO:0007669"/>
    <property type="project" value="TreeGrafter"/>
</dbReference>
<dbReference type="PROSITE" id="PS51257">
    <property type="entry name" value="PROKAR_LIPOPROTEIN"/>
    <property type="match status" value="1"/>
</dbReference>
<dbReference type="Pfam" id="PF01435">
    <property type="entry name" value="Peptidase_M48"/>
    <property type="match status" value="1"/>
</dbReference>